<sequence>MSLPRMCSLPSSSGSTGSSSSSTGDMDKEKQRFAAAAASMAFPGLPFMAAAATFPTVTSTGTGSSVFPNQMAAQLSLFNPHLQQYYANFLHQQQLLQSLQNHSPQSRTELSPSVSDGRTSSHVDSPIRKLQTDEDGNPICLLCNEKLGSEHEWIEHIELEKAKLIKNIASLKDYKISSDNLLLSPISEQCRHKREYELLRIRSNQQKRLELKNRGFREDSNSQLNRPTISSNTCPNSRQVLLTDGNVKKDECDEQLPGNSNFCRFCERHHEYLIISSSFDHPRCHDCFQKLRTQTGVLPISITSPVDCCSPSENLSDGTIDPHSPLSLVVEQKRSRTE</sequence>
<accession>A0A8R1TIX3</accession>
<dbReference type="EnsemblMetazoa" id="OVOC10146.1">
    <property type="protein sequence ID" value="OVOC10146.1"/>
    <property type="gene ID" value="WBGene00246955"/>
</dbReference>
<evidence type="ECO:0000313" key="2">
    <source>
        <dbReference type="EnsemblMetazoa" id="OVOC10146.1"/>
    </source>
</evidence>
<evidence type="ECO:0000256" key="1">
    <source>
        <dbReference type="SAM" id="MobiDB-lite"/>
    </source>
</evidence>
<proteinExistence type="predicted"/>
<feature type="compositionally biased region" description="Low complexity" evidence="1">
    <location>
        <begin position="11"/>
        <end position="24"/>
    </location>
</feature>
<feature type="region of interest" description="Disordered" evidence="1">
    <location>
        <begin position="100"/>
        <end position="131"/>
    </location>
</feature>
<reference evidence="3" key="1">
    <citation type="submission" date="2013-10" db="EMBL/GenBank/DDBJ databases">
        <title>Genome sequencing of Onchocerca volvulus.</title>
        <authorList>
            <person name="Cotton J."/>
            <person name="Tsai J."/>
            <person name="Stanley E."/>
            <person name="Tracey A."/>
            <person name="Holroyd N."/>
            <person name="Lustigman S."/>
            <person name="Berriman M."/>
        </authorList>
    </citation>
    <scope>NUCLEOTIDE SEQUENCE</scope>
</reference>
<dbReference type="AlphaFoldDB" id="A0A8R1TIX3"/>
<dbReference type="Proteomes" id="UP000024404">
    <property type="component" value="Unassembled WGS sequence"/>
</dbReference>
<feature type="compositionally biased region" description="Polar residues" evidence="1">
    <location>
        <begin position="107"/>
        <end position="118"/>
    </location>
</feature>
<feature type="compositionally biased region" description="Basic and acidic residues" evidence="1">
    <location>
        <begin position="119"/>
        <end position="131"/>
    </location>
</feature>
<reference evidence="2" key="2">
    <citation type="submission" date="2022-06" db="UniProtKB">
        <authorList>
            <consortium name="EnsemblMetazoa"/>
        </authorList>
    </citation>
    <scope>IDENTIFICATION</scope>
</reference>
<dbReference type="EMBL" id="CMVM020000322">
    <property type="status" value="NOT_ANNOTATED_CDS"/>
    <property type="molecule type" value="Genomic_DNA"/>
</dbReference>
<protein>
    <submittedName>
        <fullName evidence="2">Uncharacterized protein</fullName>
    </submittedName>
</protein>
<evidence type="ECO:0000313" key="3">
    <source>
        <dbReference type="Proteomes" id="UP000024404"/>
    </source>
</evidence>
<feature type="region of interest" description="Disordered" evidence="1">
    <location>
        <begin position="1"/>
        <end position="28"/>
    </location>
</feature>
<name>A0A8R1TIX3_ONCVO</name>
<keyword evidence="3" id="KW-1185">Reference proteome</keyword>
<organism evidence="2 3">
    <name type="scientific">Onchocerca volvulus</name>
    <dbReference type="NCBI Taxonomy" id="6282"/>
    <lineage>
        <taxon>Eukaryota</taxon>
        <taxon>Metazoa</taxon>
        <taxon>Ecdysozoa</taxon>
        <taxon>Nematoda</taxon>
        <taxon>Chromadorea</taxon>
        <taxon>Rhabditida</taxon>
        <taxon>Spirurina</taxon>
        <taxon>Spiruromorpha</taxon>
        <taxon>Filarioidea</taxon>
        <taxon>Onchocercidae</taxon>
        <taxon>Onchocerca</taxon>
    </lineage>
</organism>